<feature type="compositionally biased region" description="Basic and acidic residues" evidence="1">
    <location>
        <begin position="1697"/>
        <end position="1711"/>
    </location>
</feature>
<dbReference type="PANTHER" id="PTHR17695:SF11">
    <property type="entry name" value="SMALL SUBUNIT PROCESSOME COMPONENT 20 HOMOLOG"/>
    <property type="match status" value="1"/>
</dbReference>
<evidence type="ECO:0000259" key="2">
    <source>
        <dbReference type="Pfam" id="PF07539"/>
    </source>
</evidence>
<protein>
    <submittedName>
        <fullName evidence="5">U3 snoRNP protein</fullName>
    </submittedName>
</protein>
<comment type="caution">
    <text evidence="5">The sequence shown here is derived from an EMBL/GenBank/DDBJ whole genome shotgun (WGS) entry which is preliminary data.</text>
</comment>
<keyword evidence="6" id="KW-1185">Reference proteome</keyword>
<organism evidence="5 6">
    <name type="scientific">Apophysomyces ossiformis</name>
    <dbReference type="NCBI Taxonomy" id="679940"/>
    <lineage>
        <taxon>Eukaryota</taxon>
        <taxon>Fungi</taxon>
        <taxon>Fungi incertae sedis</taxon>
        <taxon>Mucoromycota</taxon>
        <taxon>Mucoromycotina</taxon>
        <taxon>Mucoromycetes</taxon>
        <taxon>Mucorales</taxon>
        <taxon>Mucorineae</taxon>
        <taxon>Mucoraceae</taxon>
        <taxon>Apophysomyces</taxon>
    </lineage>
</organism>
<dbReference type="Proteomes" id="UP000605846">
    <property type="component" value="Unassembled WGS sequence"/>
</dbReference>
<dbReference type="Pfam" id="PF07539">
    <property type="entry name" value="UTP20_N"/>
    <property type="match status" value="1"/>
</dbReference>
<dbReference type="GO" id="GO:0032040">
    <property type="term" value="C:small-subunit processome"/>
    <property type="evidence" value="ECO:0007669"/>
    <property type="project" value="TreeGrafter"/>
</dbReference>
<dbReference type="OrthoDB" id="360653at2759"/>
<evidence type="ECO:0000259" key="3">
    <source>
        <dbReference type="Pfam" id="PF20416"/>
    </source>
</evidence>
<dbReference type="Gene3D" id="1.25.10.10">
    <property type="entry name" value="Leucine-rich Repeat Variant"/>
    <property type="match status" value="1"/>
</dbReference>
<sequence>MKDNTASAQLNTGQGTNRFKFQSFNSRVDSLKVDIVRRSRLVEEDPDSHGSFFNEALESWKELNLTRHFSIFAREITPYAKSLPSIVYHKEKIVEILEKHLKVPESMALDGLLEKLSKLLGEDHKSKPYIRHFTAEAFAFLLRKARGKDLEDIVRHILASLRSNATKEYEEGLAMLFFECIKQVDHRMHSRGEAIYKVLLHQSYEELSEDLAANATYQLLSNTTLLVLHHTYREHFTPVITLLLREIDTILKGQSLDAEKLLILVSLLALCVTVRKSSRIQDPKPIIERLQKITSLLFTSKQGSFPQALYVQTLRTITGVLCFGTLEVIVGGGRSMLQSVISYDDAVLVYGFFLGLAKLEWSNFTQVTLPYVIKYASEKFSTYPQETVLFLSELVASNALTINSGMLSSSVTAEGLLRFPMVKNSKSVPNGILDILSATYDWAKERNRLNETSVTEIECSNVSSIAVISAALNLVPSIQIPFDDAFKTIVSLYDSLLSFLATEAEGNDVVYEKFVIGRKNFVLEALLGLSIESLARMAATQEGDALSKLRTLQESVVSKVLALHGHNETILRGVFKLMDLFRSSIKEDNMFSLEKLEIMYPLLKNNLSSYHRNCRLYTMKILALYDQPLMKKDAQHPDDEPCGIVELAVDMEEIVPTMKDFRDKLLCAQKIQLAVSSERIPDLFKDFAPLLSLGLLTMNLRPMWEEAKKILATSAKFDRELYWNLCFSELAKFDEEKLLVRDGFPADVVIKSTSPLTIDSGHATKTRDISFECPTYNKYTQIEDKAWSIVGEEKAASYAMLFVKLCAQEKIRVDFWNYHNLILTSLKENSAIAEQRSRHLIPIFFRFLEHEFESVATDDIEDESHEKSGEKLGILHINSRITKTKMANWLELFAAFENPRVLFKSEQLHGVFLRLIAKGDSKLQSAALECILTWKDPKIKPYADNLRNLMNETRFRDELSTFVQNEEQNMIDPAHRDGLMPIVMRILFGRLVQRKSIAASKSSKTIRRYAILSAVACCHPPEIRFFFGLALESFSDIVDLPGETKDEEGVVTSFSFMEEGSTILQDIAWRKQVGLLMLMEDIIKQMGSHIMPFLAPLLKVVMYIIYSAYRRETVSMDIDAAEDSEEVEEAKGKQHSKRSKEVKALALKRIVDFFKLSGKYDFTPYLPAMFETFISPRLEVFPLESSQNMSILLQLFVVWSERVEYVPFLVDYDARVLPQVYAILSAKSLNEHVLSNVLDLVENSLNHCSDEMEVDDTVSLKQKLIVPHVDLLLSHLKYRLTQSKDDVKFGSGRYSIRQIAIVERVAPYTSNGEQAAVIVDLLLPSLNKPVRIVPETTKEHILSTWARFIRIIPGLEAGSHIYQKYYSTASLMFSMIRSRNGRRSLVDIIKALADINPHIVLVSELLDGLNSYSQKRVQEMDYDSMLDALNKISDDLYDKLDHHQWLPLLHQCIYTMQDPEEMAIRGSSTHCVTRFLTFTKNQDNEEEKRRLMEHVNHLIYPAIKRGLTLHVELIRIEFVNLLDAAIKMFPELPIFEDLVPLLGSGDEEVNFFANIYHMQLHRRVRALSRLASMAPTENFKASSVNSILLPIVTSFFYENDRVADHNLIHQCIVTLTELARLLPWSHYYRLLRNYLALIAKKEEMEKTFVRVVIGILDAFHFDLRDVEVTEENALKIMGRQKAHIEFVSSHQIAAEVRAKAEQENKQEAKEQENEEEEEEEELEKGPAKSQPEKIHDILISKLLPELNKYLNNNKTRQSVLSRVPMALGIAKLLRSLPEKSMRLNLPGLLISLCQIIRSRAQDVRDVTRDTLLKINAYLGPSYFSFIVKELRTSLTKGYELHVLGFTVNALLDDMLPRLKVGDLDKSVEVIVQVLVNDIFGITGQEKDVDELAAKTKEAKSRRSPQSFESLGTIVHFKNVGLLLLPLKEIMSKTESLKVLKKVDDILRRVSAGLVRNPEFDSQELLDFAHGLISENVDTYKPAQKVTVNKTQREKNFEVQMKRMVEEPVDHYRTNAHRFVYFGLSLFFTAIKRNKLDIQDPESVIKLDPFVDVVGNALYSNHMANVALAAKIMASLCRMPLPTVPQAVPVVIKRTFSLIKSTGNTNSPLVQSCFKLLTVCIRDTKQSSLTEHQLTYLINLIRPDMEEPDRQSTVFSLIRAIVSRKFVAPEMYDLMDTVAQIMITNQTKEIREQARSVFFLFLMDYPQGHDRLKKQMAFIIKNLEYMYESGRESIMELLHQIINKFGDEILEEFSDGIFLALVMRLVNDESAKCREMAAELIKNLMERLEDNMNTIYKALDTWLDQSKKQNLQRAACQVYGLVVDAFGTRFKQAPMLVERLTNILQIDHENEQEEDMEIDIEWEVAYYCLNTFSKVAKVFPKLVYTSDATKLWQRLEGLLLHPHTWIRSSAARLYGVYFASIDAQTRFTPDGEQSEYLVRSKLRSLATKFVEQLKSKHLSEDLATQIVKNLFFIGKCFYFMSEEEDLDETTQAHEDADEEKAVGKASLHWLFRRVSFTTRGAAISHDVSQKSAGIVLRSAAFRWFAAMCNMIPGEELPPYLVPVIAPVYRTVEDKQTTTDGFEDLKRLGNELLSLLQKRAGSTVYFAAYQSVRQKVNDAKQERKAKRAIERMNPKRRAADEEKPKKKNKKLRV</sequence>
<evidence type="ECO:0000256" key="1">
    <source>
        <dbReference type="SAM" id="MobiDB-lite"/>
    </source>
</evidence>
<dbReference type="InterPro" id="IPR011989">
    <property type="entry name" value="ARM-like"/>
</dbReference>
<reference evidence="5" key="1">
    <citation type="submission" date="2020-01" db="EMBL/GenBank/DDBJ databases">
        <title>Genome Sequencing of Three Apophysomyces-Like Fungal Strains Confirms a Novel Fungal Genus in the Mucoromycota with divergent Burkholderia-like Endosymbiotic Bacteria.</title>
        <authorList>
            <person name="Stajich J.E."/>
            <person name="Macias A.M."/>
            <person name="Carter-House D."/>
            <person name="Lovett B."/>
            <person name="Kasson L.R."/>
            <person name="Berry K."/>
            <person name="Grigoriev I."/>
            <person name="Chang Y."/>
            <person name="Spatafora J."/>
            <person name="Kasson M.T."/>
        </authorList>
    </citation>
    <scope>NUCLEOTIDE SEQUENCE</scope>
    <source>
        <strain evidence="5">NRRL A-21654</strain>
    </source>
</reference>
<dbReference type="InterPro" id="IPR016024">
    <property type="entry name" value="ARM-type_fold"/>
</dbReference>
<evidence type="ECO:0000313" key="6">
    <source>
        <dbReference type="Proteomes" id="UP000605846"/>
    </source>
</evidence>
<feature type="region of interest" description="Disordered" evidence="1">
    <location>
        <begin position="1697"/>
        <end position="1731"/>
    </location>
</feature>
<feature type="compositionally biased region" description="Basic and acidic residues" evidence="1">
    <location>
        <begin position="2615"/>
        <end position="2642"/>
    </location>
</feature>
<feature type="region of interest" description="Disordered" evidence="1">
    <location>
        <begin position="2615"/>
        <end position="2651"/>
    </location>
</feature>
<gene>
    <name evidence="5" type="primary">UTP20</name>
    <name evidence="5" type="ORF">EC973_001204</name>
</gene>
<proteinExistence type="predicted"/>
<dbReference type="EMBL" id="JABAYA010000125">
    <property type="protein sequence ID" value="KAF7724248.1"/>
    <property type="molecule type" value="Genomic_DNA"/>
</dbReference>
<feature type="domain" description="U3 small nucleolar RNA-associated protein 20 C-terminal" evidence="4">
    <location>
        <begin position="2326"/>
        <end position="2648"/>
    </location>
</feature>
<dbReference type="InterPro" id="IPR046523">
    <property type="entry name" value="UTP20_dom"/>
</dbReference>
<name>A0A8H7BKM1_9FUNG</name>
<dbReference type="InterPro" id="IPR057525">
    <property type="entry name" value="UTP20_C"/>
</dbReference>
<dbReference type="InterPro" id="IPR052575">
    <property type="entry name" value="SSU_processome_comp_20"/>
</dbReference>
<accession>A0A8H7BKM1</accession>
<dbReference type="PANTHER" id="PTHR17695">
    <property type="entry name" value="SMALL SUBUNIT PROCESSOME COMPONENT 20 HOMOLOG"/>
    <property type="match status" value="1"/>
</dbReference>
<feature type="domain" description="U3 small nucleolar RNA-associated protein 20 N-terminal" evidence="2">
    <location>
        <begin position="881"/>
        <end position="1507"/>
    </location>
</feature>
<dbReference type="GO" id="GO:0030686">
    <property type="term" value="C:90S preribosome"/>
    <property type="evidence" value="ECO:0007669"/>
    <property type="project" value="TreeGrafter"/>
</dbReference>
<dbReference type="Pfam" id="PF20416">
    <property type="entry name" value="UTP20"/>
    <property type="match status" value="1"/>
</dbReference>
<dbReference type="InterPro" id="IPR011430">
    <property type="entry name" value="UTP20_N"/>
</dbReference>
<evidence type="ECO:0000259" key="4">
    <source>
        <dbReference type="Pfam" id="PF23099"/>
    </source>
</evidence>
<feature type="domain" description="U3 small nucleolar RNA-associated protein 20" evidence="3">
    <location>
        <begin position="1754"/>
        <end position="1972"/>
    </location>
</feature>
<feature type="compositionally biased region" description="Acidic residues" evidence="1">
    <location>
        <begin position="1712"/>
        <end position="1722"/>
    </location>
</feature>
<dbReference type="SUPFAM" id="SSF48371">
    <property type="entry name" value="ARM repeat"/>
    <property type="match status" value="2"/>
</dbReference>
<dbReference type="Pfam" id="PF23099">
    <property type="entry name" value="UTP20_C"/>
    <property type="match status" value="1"/>
</dbReference>
<evidence type="ECO:0000313" key="5">
    <source>
        <dbReference type="EMBL" id="KAF7724248.1"/>
    </source>
</evidence>